<keyword evidence="3" id="KW-1133">Transmembrane helix</keyword>
<keyword evidence="4" id="KW-0732">Signal</keyword>
<organism evidence="6 7">
    <name type="scientific">Aplysia californica</name>
    <name type="common">California sea hare</name>
    <dbReference type="NCBI Taxonomy" id="6500"/>
    <lineage>
        <taxon>Eukaryota</taxon>
        <taxon>Metazoa</taxon>
        <taxon>Spiralia</taxon>
        <taxon>Lophotrochozoa</taxon>
        <taxon>Mollusca</taxon>
        <taxon>Gastropoda</taxon>
        <taxon>Heterobranchia</taxon>
        <taxon>Euthyneura</taxon>
        <taxon>Tectipleura</taxon>
        <taxon>Aplysiida</taxon>
        <taxon>Aplysioidea</taxon>
        <taxon>Aplysiidae</taxon>
        <taxon>Aplysia</taxon>
    </lineage>
</organism>
<evidence type="ECO:0000256" key="3">
    <source>
        <dbReference type="SAM" id="Phobius"/>
    </source>
</evidence>
<comment type="caution">
    <text evidence="2">Lacks conserved residue(s) required for the propagation of feature annotation.</text>
</comment>
<dbReference type="SMART" id="SM00192">
    <property type="entry name" value="LDLa"/>
    <property type="match status" value="1"/>
</dbReference>
<protein>
    <submittedName>
        <fullName evidence="7">Cubilin</fullName>
    </submittedName>
</protein>
<dbReference type="CDD" id="cd00112">
    <property type="entry name" value="LDLa"/>
    <property type="match status" value="1"/>
</dbReference>
<dbReference type="GeneID" id="101847603"/>
<dbReference type="Gene3D" id="2.60.120.290">
    <property type="entry name" value="Spermadhesin, CUB domain"/>
    <property type="match status" value="2"/>
</dbReference>
<accession>A0ABM1A6Y7</accession>
<evidence type="ECO:0000259" key="5">
    <source>
        <dbReference type="PROSITE" id="PS01180"/>
    </source>
</evidence>
<feature type="disulfide bond" evidence="2">
    <location>
        <begin position="827"/>
        <end position="845"/>
    </location>
</feature>
<dbReference type="Pfam" id="PF00057">
    <property type="entry name" value="Ldl_recept_a"/>
    <property type="match status" value="1"/>
</dbReference>
<dbReference type="Pfam" id="PF00431">
    <property type="entry name" value="CUB"/>
    <property type="match status" value="2"/>
</dbReference>
<proteinExistence type="predicted"/>
<keyword evidence="3" id="KW-0812">Transmembrane</keyword>
<feature type="domain" description="CUB" evidence="5">
    <location>
        <begin position="705"/>
        <end position="821"/>
    </location>
</feature>
<name>A0ABM1A6Y7_APLCA</name>
<dbReference type="SUPFAM" id="SSF57424">
    <property type="entry name" value="LDL receptor-like module"/>
    <property type="match status" value="1"/>
</dbReference>
<evidence type="ECO:0000313" key="7">
    <source>
        <dbReference type="RefSeq" id="XP_012942048.1"/>
    </source>
</evidence>
<dbReference type="Gene3D" id="4.10.400.10">
    <property type="entry name" value="Low-density Lipoprotein Receptor"/>
    <property type="match status" value="1"/>
</dbReference>
<feature type="chain" id="PRO_5046450674" evidence="4">
    <location>
        <begin position="22"/>
        <end position="924"/>
    </location>
</feature>
<feature type="domain" description="CUB" evidence="5">
    <location>
        <begin position="581"/>
        <end position="703"/>
    </location>
</feature>
<evidence type="ECO:0000256" key="4">
    <source>
        <dbReference type="SAM" id="SignalP"/>
    </source>
</evidence>
<evidence type="ECO:0000256" key="2">
    <source>
        <dbReference type="PROSITE-ProRule" id="PRU00124"/>
    </source>
</evidence>
<keyword evidence="3" id="KW-0472">Membrane</keyword>
<dbReference type="InterPro" id="IPR000859">
    <property type="entry name" value="CUB_dom"/>
</dbReference>
<dbReference type="PANTHER" id="PTHR46908">
    <property type="entry name" value="CUBILIN-LIKE PROTEIN"/>
    <property type="match status" value="1"/>
</dbReference>
<dbReference type="CDD" id="cd00041">
    <property type="entry name" value="CUB"/>
    <property type="match status" value="1"/>
</dbReference>
<dbReference type="SUPFAM" id="SSF49854">
    <property type="entry name" value="Spermadhesin, CUB domain"/>
    <property type="match status" value="2"/>
</dbReference>
<keyword evidence="1 2" id="KW-1015">Disulfide bond</keyword>
<dbReference type="SMART" id="SM00042">
    <property type="entry name" value="CUB"/>
    <property type="match status" value="2"/>
</dbReference>
<dbReference type="PANTHER" id="PTHR46908:SF8">
    <property type="entry name" value="C-TYPE LECTIN DOMAIN-CONTAINING PROTEIN"/>
    <property type="match status" value="1"/>
</dbReference>
<evidence type="ECO:0000256" key="1">
    <source>
        <dbReference type="ARBA" id="ARBA00023157"/>
    </source>
</evidence>
<dbReference type="InterPro" id="IPR052129">
    <property type="entry name" value="Spermadhesin-Link_domain"/>
</dbReference>
<dbReference type="RefSeq" id="XP_012942048.1">
    <property type="nucleotide sequence ID" value="XM_013086594.2"/>
</dbReference>
<dbReference type="InterPro" id="IPR036055">
    <property type="entry name" value="LDL_receptor-like_sf"/>
</dbReference>
<sequence length="924" mass="98753">MNQVVFLVAALTAFLLGMVHADCPHQSFNETDSVQLPKNATAGDTCVFTITRPSSDPAKFTTFVLKDVIMTMGTNDSFVIYDGPKEEKNKLLTIKDQIVLSQVAVTFSTVMTIEFYVGENDTKSSGSFDFTFGTCQQNLTDSWVLPVTSPLYLKNQGSFMCTYNVANALPADRRAVVSFSQYSLKGESYLALTSGSEKVNFTKSVLGSQVDFFTDASAIETVIQFKVVQNAVPQMFSLSFDAAINSCTEDITITNETTRELTLPSNPGAEYSCRLRVSVGSGEVMVNVTEAALAQQMDALTVLDGSSSNGKVASLLTDSATGYLVLSSQSELSLRLSLSSVQMERKMSLVFTPLAQGGRLVGSGQLHAGEDKPGTDDNAVDTVTTYFQLLADSGKQASVTLQTQLTGNTTLTFYNGLQMDQEVLAVLTADSQDLTTVVGGPSMLVVLADFPVNGNFTAAFTSISSGCDQLVTGLTAHLAYVASDGNQTQTCQWTLAPKASQGTIVLDLDVVSLGQGDSLNIYSGLTGQTVLAGYSAVPAVGPMLQIYIPAQTGARIVVQRAQTYHPEMRVAVHYRVVAQACGGALEAATGVLSTPNFPNQYPLNADCVWTRTVAEDSLLFLSLQSLSLASNHSLSVVDQENATSATTLVSYGGTAASDSELPADFIVPASNQTQFQFSSVDALPAGGAENPVGSGVQLKYWFLDCGGNISDANGTFSSPGYPSVTSKPTTCVWIVQLQGNSSEFIIDFNITVKGAEAKNIDKYLTVYDGPSLRSPVMPSARYSSDSRHTLSRYNSLVFLYSYTQTASVKDKVSFNVTFVTHECNATCDNGVCLHADWICNNVDDCGDNSDERHCVFVPTTQKPSPPPEQDYSGYVKSGWVAGCLFIGAVLGAAILFLTPRIIRRLRSGSSGSYNRMNDNSPVVA</sequence>
<feature type="signal peptide" evidence="4">
    <location>
        <begin position="1"/>
        <end position="21"/>
    </location>
</feature>
<feature type="transmembrane region" description="Helical" evidence="3">
    <location>
        <begin position="878"/>
        <end position="897"/>
    </location>
</feature>
<keyword evidence="6" id="KW-1185">Reference proteome</keyword>
<dbReference type="InterPro" id="IPR035914">
    <property type="entry name" value="Sperma_CUB_dom_sf"/>
</dbReference>
<gene>
    <name evidence="7" type="primary">LOC101847603</name>
</gene>
<evidence type="ECO:0000313" key="6">
    <source>
        <dbReference type="Proteomes" id="UP000694888"/>
    </source>
</evidence>
<feature type="disulfide bond" evidence="2">
    <location>
        <begin position="839"/>
        <end position="854"/>
    </location>
</feature>
<dbReference type="PROSITE" id="PS01180">
    <property type="entry name" value="CUB"/>
    <property type="match status" value="2"/>
</dbReference>
<dbReference type="PROSITE" id="PS50068">
    <property type="entry name" value="LDLRA_2"/>
    <property type="match status" value="1"/>
</dbReference>
<dbReference type="Proteomes" id="UP000694888">
    <property type="component" value="Unplaced"/>
</dbReference>
<reference evidence="7" key="1">
    <citation type="submission" date="2025-08" db="UniProtKB">
        <authorList>
            <consortium name="RefSeq"/>
        </authorList>
    </citation>
    <scope>IDENTIFICATION</scope>
</reference>
<dbReference type="InterPro" id="IPR002172">
    <property type="entry name" value="LDrepeatLR_classA_rpt"/>
</dbReference>